<protein>
    <submittedName>
        <fullName evidence="1">Uncharacterized protein</fullName>
    </submittedName>
</protein>
<comment type="caution">
    <text evidence="1">The sequence shown here is derived from an EMBL/GenBank/DDBJ whole genome shotgun (WGS) entry which is preliminary data.</text>
</comment>
<organism evidence="1 2">
    <name type="scientific">Iris pallida</name>
    <name type="common">Sweet iris</name>
    <dbReference type="NCBI Taxonomy" id="29817"/>
    <lineage>
        <taxon>Eukaryota</taxon>
        <taxon>Viridiplantae</taxon>
        <taxon>Streptophyta</taxon>
        <taxon>Embryophyta</taxon>
        <taxon>Tracheophyta</taxon>
        <taxon>Spermatophyta</taxon>
        <taxon>Magnoliopsida</taxon>
        <taxon>Liliopsida</taxon>
        <taxon>Asparagales</taxon>
        <taxon>Iridaceae</taxon>
        <taxon>Iridoideae</taxon>
        <taxon>Irideae</taxon>
        <taxon>Iris</taxon>
    </lineage>
</organism>
<name>A0AAX6F1E6_IRIPA</name>
<keyword evidence="2" id="KW-1185">Reference proteome</keyword>
<reference evidence="1" key="2">
    <citation type="submission" date="2023-04" db="EMBL/GenBank/DDBJ databases">
        <authorList>
            <person name="Bruccoleri R.E."/>
            <person name="Oakeley E.J."/>
            <person name="Faust A.-M."/>
            <person name="Dessus-Babus S."/>
            <person name="Altorfer M."/>
            <person name="Burckhardt D."/>
            <person name="Oertli M."/>
            <person name="Naumann U."/>
            <person name="Petersen F."/>
            <person name="Wong J."/>
        </authorList>
    </citation>
    <scope>NUCLEOTIDE SEQUENCE</scope>
    <source>
        <strain evidence="1">GSM-AAB239-AS_SAM_17_03QT</strain>
        <tissue evidence="1">Leaf</tissue>
    </source>
</reference>
<dbReference type="Proteomes" id="UP001140949">
    <property type="component" value="Unassembled WGS sequence"/>
</dbReference>
<dbReference type="AlphaFoldDB" id="A0AAX6F1E6"/>
<evidence type="ECO:0000313" key="1">
    <source>
        <dbReference type="EMBL" id="KAJ6809968.1"/>
    </source>
</evidence>
<evidence type="ECO:0000313" key="2">
    <source>
        <dbReference type="Proteomes" id="UP001140949"/>
    </source>
</evidence>
<sequence length="97" mass="11285">MGRSGCSCLFVSSIGCVRRWGCMSEGAGTAVLVLARGKSNSLFEQLLEKYVAGVLVDIVPPWVRARRWWSFYFRMNLDYRDIVRLFPRFVRVYHVLY</sequence>
<dbReference type="EMBL" id="JANAVB010032620">
    <property type="protein sequence ID" value="KAJ6809968.1"/>
    <property type="molecule type" value="Genomic_DNA"/>
</dbReference>
<dbReference type="PROSITE" id="PS51257">
    <property type="entry name" value="PROKAR_LIPOPROTEIN"/>
    <property type="match status" value="1"/>
</dbReference>
<accession>A0AAX6F1E6</accession>
<proteinExistence type="predicted"/>
<gene>
    <name evidence="1" type="ORF">M6B38_157880</name>
</gene>
<reference evidence="1" key="1">
    <citation type="journal article" date="2023" name="GigaByte">
        <title>Genome assembly of the bearded iris, Iris pallida Lam.</title>
        <authorList>
            <person name="Bruccoleri R.E."/>
            <person name="Oakeley E.J."/>
            <person name="Faust A.M.E."/>
            <person name="Altorfer M."/>
            <person name="Dessus-Babus S."/>
            <person name="Burckhardt D."/>
            <person name="Oertli M."/>
            <person name="Naumann U."/>
            <person name="Petersen F."/>
            <person name="Wong J."/>
        </authorList>
    </citation>
    <scope>NUCLEOTIDE SEQUENCE</scope>
    <source>
        <strain evidence="1">GSM-AAB239-AS_SAM_17_03QT</strain>
    </source>
</reference>